<dbReference type="SUPFAM" id="SSF52540">
    <property type="entry name" value="P-loop containing nucleoside triphosphate hydrolases"/>
    <property type="match status" value="2"/>
</dbReference>
<dbReference type="EMBL" id="CP001472">
    <property type="protein sequence ID" value="ACO32493.1"/>
    <property type="molecule type" value="Genomic_DNA"/>
</dbReference>
<reference evidence="3 4" key="1">
    <citation type="journal article" date="2009" name="Appl. Environ. Microbiol.">
        <title>Three genomes from the phylum Acidobacteria provide insight into the lifestyles of these microorganisms in soils.</title>
        <authorList>
            <person name="Ward N.L."/>
            <person name="Challacombe J.F."/>
            <person name="Janssen P.H."/>
            <person name="Henrissat B."/>
            <person name="Coutinho P.M."/>
            <person name="Wu M."/>
            <person name="Xie G."/>
            <person name="Haft D.H."/>
            <person name="Sait M."/>
            <person name="Badger J."/>
            <person name="Barabote R.D."/>
            <person name="Bradley B."/>
            <person name="Brettin T.S."/>
            <person name="Brinkac L.M."/>
            <person name="Bruce D."/>
            <person name="Creasy T."/>
            <person name="Daugherty S.C."/>
            <person name="Davidsen T.M."/>
            <person name="DeBoy R.T."/>
            <person name="Detter J.C."/>
            <person name="Dodson R.J."/>
            <person name="Durkin A.S."/>
            <person name="Ganapathy A."/>
            <person name="Gwinn-Giglio M."/>
            <person name="Han C.S."/>
            <person name="Khouri H."/>
            <person name="Kiss H."/>
            <person name="Kothari S.P."/>
            <person name="Madupu R."/>
            <person name="Nelson K.E."/>
            <person name="Nelson W.C."/>
            <person name="Paulsen I."/>
            <person name="Penn K."/>
            <person name="Ren Q."/>
            <person name="Rosovitz M.J."/>
            <person name="Selengut J.D."/>
            <person name="Shrivastava S."/>
            <person name="Sullivan S.A."/>
            <person name="Tapia R."/>
            <person name="Thompson L.S."/>
            <person name="Watkins K.L."/>
            <person name="Yang Q."/>
            <person name="Yu C."/>
            <person name="Zafar N."/>
            <person name="Zhou L."/>
            <person name="Kuske C.R."/>
        </authorList>
    </citation>
    <scope>NUCLEOTIDE SEQUENCE [LARGE SCALE GENOMIC DNA]</scope>
    <source>
        <strain evidence="4">ATCC 51196 / DSM 11244 / BCRC 80197 / JCM 7670 / NBRC 15755 / NCIMB 13165 / 161</strain>
    </source>
</reference>
<feature type="domain" description="TrwC relaxase" evidence="1">
    <location>
        <begin position="9"/>
        <end position="299"/>
    </location>
</feature>
<dbReference type="Proteomes" id="UP000002207">
    <property type="component" value="Chromosome"/>
</dbReference>
<accession>C1F4S4</accession>
<gene>
    <name evidence="3" type="ordered locus">ACP_1195</name>
</gene>
<keyword evidence="4" id="KW-1185">Reference proteome</keyword>
<dbReference type="KEGG" id="aca:ACP_1195"/>
<dbReference type="AlphaFoldDB" id="C1F4S4"/>
<evidence type="ECO:0000313" key="3">
    <source>
        <dbReference type="EMBL" id="ACO32493.1"/>
    </source>
</evidence>
<dbReference type="Gene3D" id="3.40.50.300">
    <property type="entry name" value="P-loop containing nucleotide triphosphate hydrolases"/>
    <property type="match status" value="2"/>
</dbReference>
<dbReference type="Pfam" id="PF13604">
    <property type="entry name" value="AAA_30"/>
    <property type="match status" value="1"/>
</dbReference>
<protein>
    <submittedName>
        <fullName evidence="3">Conjugative relaxase domain protein</fullName>
    </submittedName>
</protein>
<dbReference type="Gene3D" id="2.30.30.940">
    <property type="match status" value="1"/>
</dbReference>
<dbReference type="CDD" id="cd17933">
    <property type="entry name" value="DEXSc_RecD-like"/>
    <property type="match status" value="1"/>
</dbReference>
<dbReference type="eggNOG" id="COG0507">
    <property type="taxonomic scope" value="Bacteria"/>
</dbReference>
<dbReference type="SUPFAM" id="SSF55464">
    <property type="entry name" value="Origin of replication-binding domain, RBD-like"/>
    <property type="match status" value="1"/>
</dbReference>
<evidence type="ECO:0000259" key="1">
    <source>
        <dbReference type="Pfam" id="PF08751"/>
    </source>
</evidence>
<evidence type="ECO:0000313" key="4">
    <source>
        <dbReference type="Proteomes" id="UP000002207"/>
    </source>
</evidence>
<evidence type="ECO:0000259" key="2">
    <source>
        <dbReference type="Pfam" id="PF13538"/>
    </source>
</evidence>
<dbReference type="Pfam" id="PF08751">
    <property type="entry name" value="TrwC"/>
    <property type="match status" value="1"/>
</dbReference>
<dbReference type="InterPro" id="IPR014059">
    <property type="entry name" value="TraI/TrwC_relax"/>
</dbReference>
<organism evidence="3 4">
    <name type="scientific">Acidobacterium capsulatum (strain ATCC 51196 / DSM 11244 / BCRC 80197 / JCM 7670 / NBRC 15755 / NCIMB 13165 / 161)</name>
    <dbReference type="NCBI Taxonomy" id="240015"/>
    <lineage>
        <taxon>Bacteria</taxon>
        <taxon>Pseudomonadati</taxon>
        <taxon>Acidobacteriota</taxon>
        <taxon>Terriglobia</taxon>
        <taxon>Terriglobales</taxon>
        <taxon>Acidobacteriaceae</taxon>
        <taxon>Acidobacterium</taxon>
    </lineage>
</organism>
<sequence>MTISKPLSARQAQNYHKTEFVSKEQNYWSQRGEIAGEWQGRMAADFGLAGAVAAEDFARLSQGQNPQTGEQLVRQRASYTYKDGDGITIKTMEHRAGWDATFSAPKSVSLTALVGGDHRVREAHREAVRTALEHLESYTMARIGGNHPAEATGRFVAAKFEHDTARPVDGYAAPQLHTHAVVFNMTRRDTGEYRALQPQDLFASQQFATAIYQSELTYRLRQLGYEITAGRSGAPEIQGYTQDYLDASSPRSQQIREYLERTGRNGNEAAEIAAHSTRDRKEIHSLKDVMAAHRKLAAQYGNQPEAVVRAAQERVRHQEQRTPDSHQKVREAVSFARDRNFEREAVVDERTLVRDALRRGMGEITYAQVRSSLAARLASGEFREIDNARHLPGKRLTTARVIEAEGDVIRRMQEGKNRVEPLMAQHAAAADSQQHSFLNRAQRTTIQEVLSSPDRIQGIQGYAGSGKTTVLSALRETIEAQGYELHGLAPTSRAARQLNEAGIRTQTLQGFLAARPPSAGIDGERYYYFIDESSLASTRQMRDFLSRLSPGDRVLLIGDTRQHQSVEAGRSFEQLQEAGMRTVKLDEIIRQKDPALKSAVEMLAHGQAASAIIELKRQGRVQEIPDRQERIQTVARSYVEFPDSTLIVSPDNASRRELNAAVRVELRANGVLSGEDHPFQVLIQRQDMTGADRTWASHYEPGEVIRYSRGSKAAGIDAGSYAVVVAVDSTNNLLTVQKEQAESVTYDPRRLTGVSVYRESTLEFAVGDRIQFTAPNKKLGVANRDIAVMESISPDGRMNARLDDSRQIEFNAAEHRHFDHGYAVTSHSAQGLTAERVLIHTDTSVHPDLLNARFAYVAVSRASHEATVYTNHATRLAQQLGTEVTKTAALEFNQVVSDGQGIRMH</sequence>
<dbReference type="STRING" id="240015.ACP_1195"/>
<dbReference type="Pfam" id="PF13538">
    <property type="entry name" value="UvrD_C_2"/>
    <property type="match status" value="1"/>
</dbReference>
<dbReference type="NCBIfam" id="TIGR02686">
    <property type="entry name" value="relax_trwC"/>
    <property type="match status" value="1"/>
</dbReference>
<dbReference type="CDD" id="cd18809">
    <property type="entry name" value="SF1_C_RecD"/>
    <property type="match status" value="1"/>
</dbReference>
<dbReference type="InterPro" id="IPR027417">
    <property type="entry name" value="P-loop_NTPase"/>
</dbReference>
<feature type="domain" description="UvrD-like helicase C-terminal" evidence="2">
    <location>
        <begin position="820"/>
        <end position="868"/>
    </location>
</feature>
<dbReference type="InParanoid" id="C1F4S4"/>
<dbReference type="InterPro" id="IPR014862">
    <property type="entry name" value="TrwC"/>
</dbReference>
<name>C1F4S4_ACIC5</name>
<dbReference type="NCBIfam" id="NF041492">
    <property type="entry name" value="MobF"/>
    <property type="match status" value="1"/>
</dbReference>
<dbReference type="HOGENOM" id="CLU_001748_0_2_0"/>
<proteinExistence type="predicted"/>
<dbReference type="InterPro" id="IPR027785">
    <property type="entry name" value="UvrD-like_helicase_C"/>
</dbReference>